<feature type="signal peptide" evidence="2">
    <location>
        <begin position="1"/>
        <end position="15"/>
    </location>
</feature>
<dbReference type="AlphaFoldDB" id="A0A7S0AWJ8"/>
<accession>A0A7S0AWJ8</accession>
<gene>
    <name evidence="3" type="ORF">MPOL1434_LOCUS8968</name>
</gene>
<evidence type="ECO:0000256" key="2">
    <source>
        <dbReference type="SAM" id="SignalP"/>
    </source>
</evidence>
<evidence type="ECO:0000313" key="3">
    <source>
        <dbReference type="EMBL" id="CAD8376348.1"/>
    </source>
</evidence>
<dbReference type="EMBL" id="HBEJ01015295">
    <property type="protein sequence ID" value="CAD8376348.1"/>
    <property type="molecule type" value="Transcribed_RNA"/>
</dbReference>
<protein>
    <submittedName>
        <fullName evidence="3">Uncharacterized protein</fullName>
    </submittedName>
</protein>
<reference evidence="3" key="1">
    <citation type="submission" date="2021-01" db="EMBL/GenBank/DDBJ databases">
        <authorList>
            <person name="Corre E."/>
            <person name="Pelletier E."/>
            <person name="Niang G."/>
            <person name="Scheremetjew M."/>
            <person name="Finn R."/>
            <person name="Kale V."/>
            <person name="Holt S."/>
            <person name="Cochrane G."/>
            <person name="Meng A."/>
            <person name="Brown T."/>
            <person name="Cohen L."/>
        </authorList>
    </citation>
    <scope>NUCLEOTIDE SEQUENCE</scope>
    <source>
        <strain evidence="3">CCMP3303</strain>
    </source>
</reference>
<name>A0A7S0AWJ8_9STRA</name>
<feature type="compositionally biased region" description="Basic and acidic residues" evidence="1">
    <location>
        <begin position="162"/>
        <end position="175"/>
    </location>
</feature>
<feature type="chain" id="PRO_5031376786" evidence="2">
    <location>
        <begin position="16"/>
        <end position="183"/>
    </location>
</feature>
<organism evidence="3">
    <name type="scientific">Minutocellus polymorphus</name>
    <dbReference type="NCBI Taxonomy" id="265543"/>
    <lineage>
        <taxon>Eukaryota</taxon>
        <taxon>Sar</taxon>
        <taxon>Stramenopiles</taxon>
        <taxon>Ochrophyta</taxon>
        <taxon>Bacillariophyta</taxon>
        <taxon>Mediophyceae</taxon>
        <taxon>Cymatosirophycidae</taxon>
        <taxon>Cymatosirales</taxon>
        <taxon>Cymatosiraceae</taxon>
        <taxon>Minutocellus</taxon>
    </lineage>
</organism>
<sequence length="183" mass="19436">MKIVAALIAVPAVTAFAPASSFRASTALSMADYDLDYGMKNDYVPAEAGDGGQGQFGAVSPNNWRVPGTSPVGETSYGGAADGGEEPWFSEAVSTVSLDLQKADDTLKAFTKEAAMFKMTSFEATSPYEFTTGAAAMDELVGSLGYSKFLECNDKQLAKAWDALHPDPNKKEPEKKKKAAKKE</sequence>
<keyword evidence="2" id="KW-0732">Signal</keyword>
<proteinExistence type="predicted"/>
<feature type="region of interest" description="Disordered" evidence="1">
    <location>
        <begin position="162"/>
        <end position="183"/>
    </location>
</feature>
<evidence type="ECO:0000256" key="1">
    <source>
        <dbReference type="SAM" id="MobiDB-lite"/>
    </source>
</evidence>